<evidence type="ECO:0000313" key="2">
    <source>
        <dbReference type="Proteomes" id="UP000824533"/>
    </source>
</evidence>
<organism evidence="1 2">
    <name type="scientific">Dendrolimus kikuchii</name>
    <dbReference type="NCBI Taxonomy" id="765133"/>
    <lineage>
        <taxon>Eukaryota</taxon>
        <taxon>Metazoa</taxon>
        <taxon>Ecdysozoa</taxon>
        <taxon>Arthropoda</taxon>
        <taxon>Hexapoda</taxon>
        <taxon>Insecta</taxon>
        <taxon>Pterygota</taxon>
        <taxon>Neoptera</taxon>
        <taxon>Endopterygota</taxon>
        <taxon>Lepidoptera</taxon>
        <taxon>Glossata</taxon>
        <taxon>Ditrysia</taxon>
        <taxon>Bombycoidea</taxon>
        <taxon>Lasiocampidae</taxon>
        <taxon>Dendrolimus</taxon>
    </lineage>
</organism>
<protein>
    <submittedName>
        <fullName evidence="1">Uncharacterized protein</fullName>
    </submittedName>
</protein>
<proteinExistence type="predicted"/>
<comment type="caution">
    <text evidence="1">The sequence shown here is derived from an EMBL/GenBank/DDBJ whole genome shotgun (WGS) entry which is preliminary data.</text>
</comment>
<gene>
    <name evidence="1" type="ORF">K1T71_004694</name>
</gene>
<evidence type="ECO:0000313" key="1">
    <source>
        <dbReference type="EMBL" id="KAJ0180103.1"/>
    </source>
</evidence>
<accession>A0ACC1D933</accession>
<reference evidence="1 2" key="1">
    <citation type="journal article" date="2021" name="Front. Genet.">
        <title>Chromosome-Level Genome Assembly Reveals Significant Gene Expansion in the Toll and IMD Signaling Pathways of Dendrolimus kikuchii.</title>
        <authorList>
            <person name="Zhou J."/>
            <person name="Wu P."/>
            <person name="Xiong Z."/>
            <person name="Liu N."/>
            <person name="Zhao N."/>
            <person name="Ji M."/>
            <person name="Qiu Y."/>
            <person name="Yang B."/>
        </authorList>
    </citation>
    <scope>NUCLEOTIDE SEQUENCE [LARGE SCALE GENOMIC DNA]</scope>
    <source>
        <strain evidence="1">Ann1</strain>
    </source>
</reference>
<dbReference type="EMBL" id="CM034393">
    <property type="protein sequence ID" value="KAJ0180103.1"/>
    <property type="molecule type" value="Genomic_DNA"/>
</dbReference>
<name>A0ACC1D933_9NEOP</name>
<dbReference type="Proteomes" id="UP000824533">
    <property type="component" value="Linkage Group LG07"/>
</dbReference>
<sequence>MATNDTAETRPLNIITNGNNVQVTEDPPPKTFCEKFKSVYTNITVEPAAFMMLFSSILSSIATQTLGLEKACRVSLELGDEICYSLRIQNTSNNFSDYEALVQAHVSARLVWKSAIQSALPCIILIFVGSWSDKTGRRKIVMICPIVGEIFQCSSNIINVVFFYQLPLEVLIFFDAFFGSIAGGWSVTFLALFSYISDITTKENRTHRLGLVNFFSFAGMPLGLAISGIMLKGVGYYAVYGLSLGIHIVNVIYIIFSVSDPPRSEEQRKHDNRGFWYFLKTFFDIRTIKETLRVVFRKAPNNRRCHLIVLLGVTIFLFIPTFGEASISYMLTRYRFNWNELQYSIFQTYNFVLNSIGTVFSIFVFSKYLKWHDSILGIISTTSKIASSFVYAFAPNATIFYIGPLVDILNGTSVLAVRSIYSKLVEPNELGKMNSIVGVTETLLPVIAVSLYTQVYTNTMSVMPGAVYLLGATTTVPGVLVFIWLFFEHRKILRQEKAKTNHMPMS</sequence>
<keyword evidence="2" id="KW-1185">Reference proteome</keyword>